<accession>T2GG88</accession>
<dbReference type="Gene3D" id="3.90.180.10">
    <property type="entry name" value="Medium-chain alcohol dehydrogenases, catalytic domain"/>
    <property type="match status" value="1"/>
</dbReference>
<reference evidence="4 5" key="1">
    <citation type="journal article" date="2013" name="J. Bacteriol.">
        <title>Roles of HynAB and Ech, the only two hydrogenases found in the model sulfate reducer Desulfovibrio gigas.</title>
        <authorList>
            <person name="Morais-Silva F.O."/>
            <person name="Santos C.I."/>
            <person name="Rodrigues R."/>
            <person name="Pereira I.A."/>
            <person name="Rodrigues-Pousada C."/>
        </authorList>
    </citation>
    <scope>NUCLEOTIDE SEQUENCE [LARGE SCALE GENOMIC DNA]</scope>
    <source>
        <strain evidence="5">ATCC 19364 / DSM 1382 / NCIMB 9332 / VKM B-1759</strain>
    </source>
</reference>
<dbReference type="AlphaFoldDB" id="T2GG88"/>
<keyword evidence="1" id="KW-0560">Oxidoreductase</keyword>
<dbReference type="STRING" id="1121448.DGI_3525"/>
<dbReference type="PANTHER" id="PTHR43401:SF2">
    <property type="entry name" value="L-THREONINE 3-DEHYDROGENASE"/>
    <property type="match status" value="1"/>
</dbReference>
<feature type="domain" description="Alcohol dehydrogenase-like C-terminal" evidence="2">
    <location>
        <begin position="220"/>
        <end position="347"/>
    </location>
</feature>
<dbReference type="Pfam" id="PF08240">
    <property type="entry name" value="ADH_N"/>
    <property type="match status" value="1"/>
</dbReference>
<dbReference type="PANTHER" id="PTHR43401">
    <property type="entry name" value="L-THREONINE 3-DEHYDROGENASE"/>
    <property type="match status" value="1"/>
</dbReference>
<dbReference type="KEGG" id="dgg:DGI_3525"/>
<dbReference type="OrthoDB" id="9774952at2"/>
<dbReference type="InterPro" id="IPR050129">
    <property type="entry name" value="Zn_alcohol_dh"/>
</dbReference>
<reference evidence="5" key="2">
    <citation type="submission" date="2013-07" db="EMBL/GenBank/DDBJ databases">
        <authorList>
            <person name="Morais-Silva F.O."/>
            <person name="Rezende A.M."/>
            <person name="Pimentel C."/>
            <person name="Resende D.M."/>
            <person name="Santos C.I."/>
            <person name="Clemente C."/>
            <person name="de Oliveira L.M."/>
            <person name="da Silva S.M."/>
            <person name="Costa D.A."/>
            <person name="Varela-Raposo A."/>
            <person name="Horacio E.C.A."/>
            <person name="Matos M."/>
            <person name="Flores O."/>
            <person name="Ruiz J.C."/>
            <person name="Rodrigues-Pousada C."/>
        </authorList>
    </citation>
    <scope>NUCLEOTIDE SEQUENCE [LARGE SCALE GENOMIC DNA]</scope>
    <source>
        <strain evidence="5">ATCC 19364 / DSM 1382 / NCIMB 9332 / VKM B-1759</strain>
    </source>
</reference>
<evidence type="ECO:0000313" key="4">
    <source>
        <dbReference type="EMBL" id="AGW15201.1"/>
    </source>
</evidence>
<dbReference type="Gene3D" id="3.40.50.720">
    <property type="entry name" value="NAD(P)-binding Rossmann-like Domain"/>
    <property type="match status" value="1"/>
</dbReference>
<dbReference type="SUPFAM" id="SSF50129">
    <property type="entry name" value="GroES-like"/>
    <property type="match status" value="1"/>
</dbReference>
<evidence type="ECO:0000259" key="3">
    <source>
        <dbReference type="Pfam" id="PF08240"/>
    </source>
</evidence>
<dbReference type="SUPFAM" id="SSF51735">
    <property type="entry name" value="NAD(P)-binding Rossmann-fold domains"/>
    <property type="match status" value="1"/>
</dbReference>
<dbReference type="InterPro" id="IPR013149">
    <property type="entry name" value="ADH-like_C"/>
</dbReference>
<dbReference type="RefSeq" id="WP_021762331.1">
    <property type="nucleotide sequence ID" value="NC_022444.1"/>
</dbReference>
<dbReference type="Pfam" id="PF00107">
    <property type="entry name" value="ADH_zinc_N"/>
    <property type="match status" value="1"/>
</dbReference>
<sequence length="425" mass="45323">MRALVYRKSVPHYLAGMLAARLAPRRFLPGLAPLALQEIPTPDPARALGPRSTDFAVCRVRMCGICGSDLNLLRAAESLLLEPYGSFPAVLGHEVLAEILTPPADSTLQPGQRVVIEPVLHCAVRGLPLCEPCRHGDTNLCERFTEGDIAPGVVLGYNATLGGGMAEQCMAHRAMLHPVPDTMSDERAILVDSLASALQPALDNIPEKHETVLVLGAGIIGQHLIRCLRALGSTARLVVAARRNFQRDLALAGGADQVLMSPNLAALGQALGARLLKTTLGGGNLEGGCHRVFDCVGSSGSVQQSLLALRARGRYVMVGTAGSLSKADVSSLWFRQLTMTGTSCYSWGMHNGTRVRTYALALELLADPAFPVQGLLTHTFPLTSWKDAFACVFDKKTSQSMKVAFDMRQMVHGSQLAATAQEATA</sequence>
<dbReference type="InterPro" id="IPR011032">
    <property type="entry name" value="GroES-like_sf"/>
</dbReference>
<gene>
    <name evidence="4" type="ORF">DGI_3525</name>
</gene>
<evidence type="ECO:0000256" key="1">
    <source>
        <dbReference type="ARBA" id="ARBA00023002"/>
    </source>
</evidence>
<dbReference type="InterPro" id="IPR013154">
    <property type="entry name" value="ADH-like_N"/>
</dbReference>
<feature type="domain" description="Alcohol dehydrogenase-like N-terminal" evidence="3">
    <location>
        <begin position="57"/>
        <end position="181"/>
    </location>
</feature>
<dbReference type="HOGENOM" id="CLU_026673_11_0_7"/>
<proteinExistence type="predicted"/>
<dbReference type="EMBL" id="CP006585">
    <property type="protein sequence ID" value="AGW15201.1"/>
    <property type="molecule type" value="Genomic_DNA"/>
</dbReference>
<dbReference type="GO" id="GO:0016491">
    <property type="term" value="F:oxidoreductase activity"/>
    <property type="evidence" value="ECO:0007669"/>
    <property type="project" value="UniProtKB-KW"/>
</dbReference>
<evidence type="ECO:0000313" key="5">
    <source>
        <dbReference type="Proteomes" id="UP000016587"/>
    </source>
</evidence>
<name>T2GG88_MEGG1</name>
<protein>
    <submittedName>
        <fullName evidence="4">Putative alcohol dehydrogenase</fullName>
    </submittedName>
</protein>
<organism evidence="4 5">
    <name type="scientific">Megalodesulfovibrio gigas (strain ATCC 19364 / DSM 1382 / NCIMB 9332 / VKM B-1759)</name>
    <name type="common">Desulfovibrio gigas</name>
    <dbReference type="NCBI Taxonomy" id="1121448"/>
    <lineage>
        <taxon>Bacteria</taxon>
        <taxon>Pseudomonadati</taxon>
        <taxon>Thermodesulfobacteriota</taxon>
        <taxon>Desulfovibrionia</taxon>
        <taxon>Desulfovibrionales</taxon>
        <taxon>Desulfovibrionaceae</taxon>
        <taxon>Megalodesulfovibrio</taxon>
    </lineage>
</organism>
<keyword evidence="5" id="KW-1185">Reference proteome</keyword>
<dbReference type="InterPro" id="IPR036291">
    <property type="entry name" value="NAD(P)-bd_dom_sf"/>
</dbReference>
<dbReference type="Proteomes" id="UP000016587">
    <property type="component" value="Chromosome"/>
</dbReference>
<evidence type="ECO:0000259" key="2">
    <source>
        <dbReference type="Pfam" id="PF00107"/>
    </source>
</evidence>
<dbReference type="eggNOG" id="COG1063">
    <property type="taxonomic scope" value="Bacteria"/>
</dbReference>
<dbReference type="PATRIC" id="fig|1121448.10.peg.3475"/>